<evidence type="ECO:0000313" key="12">
    <source>
        <dbReference type="EMBL" id="KOY12972.1"/>
    </source>
</evidence>
<dbReference type="AlphaFoldDB" id="A0A0M9BK56"/>
<dbReference type="PROSITE" id="PS01124">
    <property type="entry name" value="HTH_ARAC_FAMILY_2"/>
    <property type="match status" value="1"/>
</dbReference>
<dbReference type="GO" id="GO:0043565">
    <property type="term" value="F:sequence-specific DNA binding"/>
    <property type="evidence" value="ECO:0007669"/>
    <property type="project" value="InterPro"/>
</dbReference>
<dbReference type="SMART" id="SM00342">
    <property type="entry name" value="HTH_ARAC"/>
    <property type="match status" value="1"/>
</dbReference>
<evidence type="ECO:0000259" key="11">
    <source>
        <dbReference type="PROSITE" id="PS50110"/>
    </source>
</evidence>
<dbReference type="Pfam" id="PF17853">
    <property type="entry name" value="GGDEF_2"/>
    <property type="match status" value="1"/>
</dbReference>
<dbReference type="GO" id="GO:0000160">
    <property type="term" value="P:phosphorelay signal transduction system"/>
    <property type="evidence" value="ECO:0007669"/>
    <property type="project" value="UniProtKB-KW"/>
</dbReference>
<name>A0A0M9BK56_9BACL</name>
<accession>A0A0M9BK56</accession>
<evidence type="ECO:0000256" key="3">
    <source>
        <dbReference type="ARBA" id="ARBA00022553"/>
    </source>
</evidence>
<organism evidence="12 13">
    <name type="scientific">Paenibacillus xylanivorans</name>
    <dbReference type="NCBI Taxonomy" id="1705561"/>
    <lineage>
        <taxon>Bacteria</taxon>
        <taxon>Bacillati</taxon>
        <taxon>Bacillota</taxon>
        <taxon>Bacilli</taxon>
        <taxon>Bacillales</taxon>
        <taxon>Paenibacillaceae</taxon>
        <taxon>Paenibacillus</taxon>
    </lineage>
</organism>
<dbReference type="SUPFAM" id="SSF46689">
    <property type="entry name" value="Homeodomain-like"/>
    <property type="match status" value="1"/>
</dbReference>
<evidence type="ECO:0000256" key="2">
    <source>
        <dbReference type="ARBA" id="ARBA00022490"/>
    </source>
</evidence>
<evidence type="ECO:0000256" key="4">
    <source>
        <dbReference type="ARBA" id="ARBA00023012"/>
    </source>
</evidence>
<dbReference type="PATRIC" id="fig|1705561.3.peg.6000"/>
<dbReference type="InterPro" id="IPR001789">
    <property type="entry name" value="Sig_transdc_resp-reg_receiver"/>
</dbReference>
<dbReference type="SMART" id="SM00448">
    <property type="entry name" value="REC"/>
    <property type="match status" value="1"/>
</dbReference>
<dbReference type="GO" id="GO:0003700">
    <property type="term" value="F:DNA-binding transcription factor activity"/>
    <property type="evidence" value="ECO:0007669"/>
    <property type="project" value="InterPro"/>
</dbReference>
<comment type="caution">
    <text evidence="12">The sequence shown here is derived from an EMBL/GenBank/DDBJ whole genome shotgun (WGS) entry which is preliminary data.</text>
</comment>
<feature type="domain" description="HTH araC/xylS-type" evidence="10">
    <location>
        <begin position="478"/>
        <end position="577"/>
    </location>
</feature>
<feature type="compositionally biased region" description="Polar residues" evidence="9">
    <location>
        <begin position="204"/>
        <end position="218"/>
    </location>
</feature>
<dbReference type="InterPro" id="IPR018060">
    <property type="entry name" value="HTH_AraC"/>
</dbReference>
<dbReference type="Proteomes" id="UP000037688">
    <property type="component" value="Unassembled WGS sequence"/>
</dbReference>
<keyword evidence="2" id="KW-0963">Cytoplasm</keyword>
<dbReference type="OrthoDB" id="9794370at2"/>
<dbReference type="InterPro" id="IPR009057">
    <property type="entry name" value="Homeodomain-like_sf"/>
</dbReference>
<dbReference type="PROSITE" id="PS50110">
    <property type="entry name" value="RESPONSE_REGULATORY"/>
    <property type="match status" value="1"/>
</dbReference>
<protein>
    <submittedName>
        <fullName evidence="12">Transcriptional regulator</fullName>
    </submittedName>
</protein>
<dbReference type="RefSeq" id="WP_053783988.1">
    <property type="nucleotide sequence ID" value="NZ_LITU01000082.1"/>
</dbReference>
<sequence length="588" mass="66340">MYRVLLVDDEEDVREGLVVEVDWEALDFSIVGLAENGREALEMAERVEPDIVVTDISMPFMDGLELAKRLRERNPLVKVVILTGYDEFDYARQAVSLSVDEYLLKPFSAGHLTELLTRLRAQMAAEVAEREDVQQLRDHYYTSLPLIQADLMATLLHRQKSPEYIHDKAKQCGLDLLGERYGVSVLTLHMDGEGKRTLRREQAETSQGRNAENVQQGVDSERAGAERENTLELGQGTGQSLRQSEDAELKQFAALNIAAEVWTEHGAGHAFMHQETIVLLYVDRWGGAEGEKRQQQALENVMRSINHYLRIPATVGSGQIVNTLAGVKHAYEDAMLALDYRLVPGTDPLIYIADVERQTAGKLRFDELKQQTLTRCLKAGTQTELEEALQIIFREITVEHGRSDIQLYLIEVLTTVWKAAQASGEAMEDIFGAGFQLYADLFRLPGLSEAQGKVREVCLLVQHRIASGRQHVYKDIVEQALSFTKEHYADPDLSIQKVCGHLHISSGYFCGIFKKEVQLTFLQYLMQIRMEAAKELLRSTELKSFEIAGQVGFAEPNYFSFCFKKHIGVSPKEYRKQAALTASEGLIR</sequence>
<dbReference type="Gene3D" id="1.10.10.60">
    <property type="entry name" value="Homeodomain-like"/>
    <property type="match status" value="2"/>
</dbReference>
<evidence type="ECO:0000259" key="10">
    <source>
        <dbReference type="PROSITE" id="PS01124"/>
    </source>
</evidence>
<keyword evidence="13" id="KW-1185">Reference proteome</keyword>
<evidence type="ECO:0000256" key="9">
    <source>
        <dbReference type="SAM" id="MobiDB-lite"/>
    </source>
</evidence>
<dbReference type="InterPro" id="IPR011006">
    <property type="entry name" value="CheY-like_superfamily"/>
</dbReference>
<keyword evidence="3 8" id="KW-0597">Phosphoprotein</keyword>
<dbReference type="GO" id="GO:0005737">
    <property type="term" value="C:cytoplasm"/>
    <property type="evidence" value="ECO:0007669"/>
    <property type="project" value="UniProtKB-SubCell"/>
</dbReference>
<feature type="modified residue" description="4-aspartylphosphate" evidence="8">
    <location>
        <position position="55"/>
    </location>
</feature>
<dbReference type="Gene3D" id="3.40.50.2300">
    <property type="match status" value="1"/>
</dbReference>
<evidence type="ECO:0000256" key="7">
    <source>
        <dbReference type="ARBA" id="ARBA00023163"/>
    </source>
</evidence>
<gene>
    <name evidence="12" type="ORF">AMS66_28475</name>
</gene>
<evidence type="ECO:0000313" key="13">
    <source>
        <dbReference type="Proteomes" id="UP000037688"/>
    </source>
</evidence>
<reference evidence="12 13" key="1">
    <citation type="submission" date="2015-08" db="EMBL/GenBank/DDBJ databases">
        <title>Draft genome sequence of cellulolytic and xylanolytic Paenibacillus sp. A59, isolated from a decaying forest soil from Patagonia, Argentina.</title>
        <authorList>
            <person name="Ghio S."/>
            <person name="Caceres A.M."/>
            <person name="Talia P."/>
            <person name="Grasso D."/>
            <person name="Campos E."/>
        </authorList>
    </citation>
    <scope>NUCLEOTIDE SEQUENCE [LARGE SCALE GENOMIC DNA]</scope>
    <source>
        <strain evidence="12 13">A59</strain>
    </source>
</reference>
<dbReference type="EMBL" id="LITU01000082">
    <property type="protein sequence ID" value="KOY12972.1"/>
    <property type="molecule type" value="Genomic_DNA"/>
</dbReference>
<evidence type="ECO:0000256" key="6">
    <source>
        <dbReference type="ARBA" id="ARBA00023125"/>
    </source>
</evidence>
<dbReference type="InterPro" id="IPR041522">
    <property type="entry name" value="CdaR_GGDEF"/>
</dbReference>
<dbReference type="PANTHER" id="PTHR42713">
    <property type="entry name" value="HISTIDINE KINASE-RELATED"/>
    <property type="match status" value="1"/>
</dbReference>
<keyword evidence="5" id="KW-0805">Transcription regulation</keyword>
<dbReference type="InterPro" id="IPR051552">
    <property type="entry name" value="HptR"/>
</dbReference>
<evidence type="ECO:0000256" key="8">
    <source>
        <dbReference type="PROSITE-ProRule" id="PRU00169"/>
    </source>
</evidence>
<keyword evidence="4" id="KW-0902">Two-component regulatory system</keyword>
<evidence type="ECO:0000256" key="5">
    <source>
        <dbReference type="ARBA" id="ARBA00023015"/>
    </source>
</evidence>
<dbReference type="CDD" id="cd17536">
    <property type="entry name" value="REC_YesN-like"/>
    <property type="match status" value="1"/>
</dbReference>
<keyword evidence="6" id="KW-0238">DNA-binding</keyword>
<dbReference type="PANTHER" id="PTHR42713:SF3">
    <property type="entry name" value="TRANSCRIPTIONAL REGULATORY PROTEIN HPTR"/>
    <property type="match status" value="1"/>
</dbReference>
<feature type="region of interest" description="Disordered" evidence="9">
    <location>
        <begin position="196"/>
        <end position="242"/>
    </location>
</feature>
<feature type="domain" description="Response regulatory" evidence="11">
    <location>
        <begin position="3"/>
        <end position="120"/>
    </location>
</feature>
<comment type="subcellular location">
    <subcellularLocation>
        <location evidence="1">Cytoplasm</location>
    </subcellularLocation>
</comment>
<dbReference type="Pfam" id="PF12833">
    <property type="entry name" value="HTH_18"/>
    <property type="match status" value="1"/>
</dbReference>
<feature type="compositionally biased region" description="Basic and acidic residues" evidence="9">
    <location>
        <begin position="219"/>
        <end position="230"/>
    </location>
</feature>
<evidence type="ECO:0000256" key="1">
    <source>
        <dbReference type="ARBA" id="ARBA00004496"/>
    </source>
</evidence>
<dbReference type="Pfam" id="PF00072">
    <property type="entry name" value="Response_reg"/>
    <property type="match status" value="1"/>
</dbReference>
<proteinExistence type="predicted"/>
<keyword evidence="7" id="KW-0804">Transcription</keyword>
<dbReference type="SUPFAM" id="SSF52172">
    <property type="entry name" value="CheY-like"/>
    <property type="match status" value="1"/>
</dbReference>